<comment type="caution">
    <text evidence="3">The sequence shown here is derived from an EMBL/GenBank/DDBJ whole genome shotgun (WGS) entry which is preliminary data.</text>
</comment>
<organism evidence="3 4">
    <name type="scientific">Xanthoceras sorbifolium</name>
    <dbReference type="NCBI Taxonomy" id="99658"/>
    <lineage>
        <taxon>Eukaryota</taxon>
        <taxon>Viridiplantae</taxon>
        <taxon>Streptophyta</taxon>
        <taxon>Embryophyta</taxon>
        <taxon>Tracheophyta</taxon>
        <taxon>Spermatophyta</taxon>
        <taxon>Magnoliopsida</taxon>
        <taxon>eudicotyledons</taxon>
        <taxon>Gunneridae</taxon>
        <taxon>Pentapetalae</taxon>
        <taxon>rosids</taxon>
        <taxon>malvids</taxon>
        <taxon>Sapindales</taxon>
        <taxon>Sapindaceae</taxon>
        <taxon>Xanthoceroideae</taxon>
        <taxon>Xanthoceras</taxon>
    </lineage>
</organism>
<comment type="similarity">
    <text evidence="1">Belongs to the GEM family.</text>
</comment>
<dbReference type="InterPro" id="IPR011993">
    <property type="entry name" value="PH-like_dom_sf"/>
</dbReference>
<sequence>MKKILVEQVLGSSMMSSASMKLLTESPADQLGHQSQQQQHIVPSANGSDKFFVLRRMNKLGKKADKFANGVREYVRLGPKITDIVKGKLSLGARILQVGGMSKVFKKLFSVGEGERLLKTCQCYLSTTAGPIAGLLFISTEKVAFCSERTIKFSSSNGELLRLHYKVLIPLKKIKSVNQSENVKKPSQKYIEMVLGSSMMSSASMKLLTESPAELQGHQSQQQHIVPSANGSAKFFVLRRMNKLGKKADKFANGVREYVRLGPKITDIVKGKLSLGARILQVGGMSKVFKKLFSVGEGERLLKTCQCYLSTTAGPIAGLLFISTEKVAFCSERTIKFSSSNGELLRLHYKVLIPLKKIKSVNQSENVKKPSQKYIEMVTVDNFDFWFMGFLNYQKAFQHLQQTVSQVQMIKN</sequence>
<feature type="domain" description="GRAM" evidence="2">
    <location>
        <begin position="103"/>
        <end position="181"/>
    </location>
</feature>
<keyword evidence="4" id="KW-1185">Reference proteome</keyword>
<evidence type="ECO:0000313" key="4">
    <source>
        <dbReference type="Proteomes" id="UP000827721"/>
    </source>
</evidence>
<proteinExistence type="inferred from homology"/>
<evidence type="ECO:0000313" key="3">
    <source>
        <dbReference type="EMBL" id="KAH7519034.1"/>
    </source>
</evidence>
<dbReference type="SMART" id="SM00568">
    <property type="entry name" value="GRAM"/>
    <property type="match status" value="2"/>
</dbReference>
<dbReference type="InterPro" id="IPR037848">
    <property type="entry name" value="GEM-like"/>
</dbReference>
<dbReference type="PANTHER" id="PTHR31969">
    <property type="entry name" value="GEM-LIKE PROTEIN 2"/>
    <property type="match status" value="1"/>
</dbReference>
<dbReference type="Gene3D" id="2.30.29.30">
    <property type="entry name" value="Pleckstrin-homology domain (PH domain)/Phosphotyrosine-binding domain (PTB)"/>
    <property type="match status" value="2"/>
</dbReference>
<evidence type="ECO:0000259" key="2">
    <source>
        <dbReference type="SMART" id="SM00568"/>
    </source>
</evidence>
<name>A0ABQ8GXY3_9ROSI</name>
<gene>
    <name evidence="3" type="ORF">JRO89_XSUnG0148700</name>
</gene>
<dbReference type="Pfam" id="PF02893">
    <property type="entry name" value="GRAM"/>
    <property type="match status" value="2"/>
</dbReference>
<feature type="domain" description="GRAM" evidence="2">
    <location>
        <begin position="287"/>
        <end position="365"/>
    </location>
</feature>
<dbReference type="CDD" id="cd13222">
    <property type="entry name" value="PH-GRAM_GEM"/>
    <property type="match status" value="1"/>
</dbReference>
<reference evidence="3 4" key="1">
    <citation type="submission" date="2021-02" db="EMBL/GenBank/DDBJ databases">
        <title>Plant Genome Project.</title>
        <authorList>
            <person name="Zhang R.-G."/>
        </authorList>
    </citation>
    <scope>NUCLEOTIDE SEQUENCE [LARGE SCALE GENOMIC DNA]</scope>
    <source>
        <tissue evidence="3">Leaves</tissue>
    </source>
</reference>
<dbReference type="EMBL" id="JAFEMO010000387">
    <property type="protein sequence ID" value="KAH7519034.1"/>
    <property type="molecule type" value="Genomic_DNA"/>
</dbReference>
<dbReference type="InterPro" id="IPR004182">
    <property type="entry name" value="GRAM"/>
</dbReference>
<accession>A0ABQ8GXY3</accession>
<evidence type="ECO:0000256" key="1">
    <source>
        <dbReference type="ARBA" id="ARBA00009414"/>
    </source>
</evidence>
<dbReference type="Proteomes" id="UP000827721">
    <property type="component" value="Unassembled WGS sequence"/>
</dbReference>
<protein>
    <recommendedName>
        <fullName evidence="2">GRAM domain-containing protein</fullName>
    </recommendedName>
</protein>